<dbReference type="Pfam" id="PF14667">
    <property type="entry name" value="Polysacc_synt_C"/>
    <property type="match status" value="1"/>
</dbReference>
<protein>
    <submittedName>
        <fullName evidence="3">SDR family oxidoreductase</fullName>
    </submittedName>
</protein>
<dbReference type="InterPro" id="IPR014710">
    <property type="entry name" value="RmlC-like_jellyroll"/>
</dbReference>
<gene>
    <name evidence="3" type="ORF">E4N76_04465</name>
</gene>
<accession>A0ABY5HS99</accession>
<dbReference type="Gene3D" id="2.60.120.10">
    <property type="entry name" value="Jelly Rolls"/>
    <property type="match status" value="1"/>
</dbReference>
<keyword evidence="4" id="KW-1185">Reference proteome</keyword>
<feature type="domain" description="Capsular polysaccharide assembling protein CapF C-terminal" evidence="2">
    <location>
        <begin position="265"/>
        <end position="375"/>
    </location>
</feature>
<dbReference type="SUPFAM" id="SSF51182">
    <property type="entry name" value="RmlC-like cupins"/>
    <property type="match status" value="1"/>
</dbReference>
<feature type="domain" description="NAD-dependent epimerase/dehydratase" evidence="1">
    <location>
        <begin position="8"/>
        <end position="185"/>
    </location>
</feature>
<dbReference type="InterPro" id="IPR036291">
    <property type="entry name" value="NAD(P)-bd_dom_sf"/>
</dbReference>
<dbReference type="PANTHER" id="PTHR43245">
    <property type="entry name" value="BIFUNCTIONAL POLYMYXIN RESISTANCE PROTEIN ARNA"/>
    <property type="match status" value="1"/>
</dbReference>
<dbReference type="InterPro" id="IPR050177">
    <property type="entry name" value="Lipid_A_modif_metabolic_enz"/>
</dbReference>
<dbReference type="InterPro" id="IPR011051">
    <property type="entry name" value="RmlC_Cupin_sf"/>
</dbReference>
<name>A0ABY5HS99_9SPIR</name>
<dbReference type="InterPro" id="IPR029303">
    <property type="entry name" value="CapF_C"/>
</dbReference>
<dbReference type="PANTHER" id="PTHR43245:SF55">
    <property type="entry name" value="NAD(P)-BINDING DOMAIN-CONTAINING PROTEIN"/>
    <property type="match status" value="1"/>
</dbReference>
<dbReference type="InterPro" id="IPR001509">
    <property type="entry name" value="Epimerase_deHydtase"/>
</dbReference>
<evidence type="ECO:0000259" key="1">
    <source>
        <dbReference type="Pfam" id="PF01370"/>
    </source>
</evidence>
<proteinExistence type="predicted"/>
<dbReference type="EMBL" id="CP038802">
    <property type="protein sequence ID" value="UTY28314.1"/>
    <property type="molecule type" value="Genomic_DNA"/>
</dbReference>
<dbReference type="RefSeq" id="WP_255806196.1">
    <property type="nucleotide sequence ID" value="NZ_CP038802.1"/>
</dbReference>
<evidence type="ECO:0000259" key="2">
    <source>
        <dbReference type="Pfam" id="PF14667"/>
    </source>
</evidence>
<evidence type="ECO:0000313" key="4">
    <source>
        <dbReference type="Proteomes" id="UP001059401"/>
    </source>
</evidence>
<evidence type="ECO:0000313" key="3">
    <source>
        <dbReference type="EMBL" id="UTY28314.1"/>
    </source>
</evidence>
<dbReference type="CDD" id="cd07007">
    <property type="entry name" value="cupin_CapF-like_C"/>
    <property type="match status" value="1"/>
</dbReference>
<sequence>MNKIRVGITGQKGFIGSHLYNHLQLNKDIFECCEFHDEYFSDAEKLQSFVKNCDTVVHLAAVNRHEDQNILYKTNMELIVKLIQACETVQVFPNIVFSSSTQEINDSLYGKSKKDGRDLFISYAKKNNTSFTGFVIPNVFGEFCKPNYNSVIATFAYKLINGENPVVITDRCVPFIYVSSLCKLIYEDIKLINTDKDIIIKTVDVSEDFSMNVSDVLDLFSYFKEMYIDKGIIPILKNKNDINLFNTFRSYINLETYFPFFLKKNTDERGVFVETLKLGIGGQVSFSTTKPGITRGNHFHTRKIERFTVIKGKAKISLRKIGTDKVYDFILDGSFSSYVDMPVWFTHNITNIGTEELYTQFWINEWYDPNDTDTFFEEV</sequence>
<organism evidence="3 4">
    <name type="scientific">Treponema putidum</name>
    <dbReference type="NCBI Taxonomy" id="221027"/>
    <lineage>
        <taxon>Bacteria</taxon>
        <taxon>Pseudomonadati</taxon>
        <taxon>Spirochaetota</taxon>
        <taxon>Spirochaetia</taxon>
        <taxon>Spirochaetales</taxon>
        <taxon>Treponemataceae</taxon>
        <taxon>Treponema</taxon>
    </lineage>
</organism>
<dbReference type="SUPFAM" id="SSF51735">
    <property type="entry name" value="NAD(P)-binding Rossmann-fold domains"/>
    <property type="match status" value="1"/>
</dbReference>
<reference evidence="3" key="1">
    <citation type="submission" date="2019-04" db="EMBL/GenBank/DDBJ databases">
        <title>Whole genome sequencing of oral phylogroup 2 treponemes.</title>
        <authorList>
            <person name="Chan Y."/>
            <person name="Zeng H.H."/>
            <person name="Yu X.L."/>
            <person name="Leung W.K."/>
            <person name="Watt R.M."/>
        </authorList>
    </citation>
    <scope>NUCLEOTIDE SEQUENCE</scope>
    <source>
        <strain evidence="3">OMZ 847</strain>
    </source>
</reference>
<dbReference type="Gene3D" id="3.40.50.720">
    <property type="entry name" value="NAD(P)-binding Rossmann-like Domain"/>
    <property type="match status" value="1"/>
</dbReference>
<dbReference type="Pfam" id="PF01370">
    <property type="entry name" value="Epimerase"/>
    <property type="match status" value="1"/>
</dbReference>
<dbReference type="Proteomes" id="UP001059401">
    <property type="component" value="Chromosome"/>
</dbReference>